<proteinExistence type="predicted"/>
<accession>A0A7R7W445</accession>
<reference evidence="2" key="2">
    <citation type="submission" date="2021-02" db="EMBL/GenBank/DDBJ databases">
        <title>Aspergillus luchuensis mut. kawachii IFO 4304 genome sequence.</title>
        <authorList>
            <person name="Mori K."/>
            <person name="Kadooka C."/>
            <person name="Goto M."/>
            <person name="Futagami T."/>
        </authorList>
    </citation>
    <scope>NUCLEOTIDE SEQUENCE</scope>
    <source>
        <strain evidence="2">IFO 4308</strain>
    </source>
</reference>
<evidence type="ECO:0000256" key="1">
    <source>
        <dbReference type="SAM" id="MobiDB-lite"/>
    </source>
</evidence>
<reference evidence="2" key="1">
    <citation type="submission" date="2021-01" db="EMBL/GenBank/DDBJ databases">
        <authorList>
            <consortium name="Aspergillus luchuensis mut. kawachii IFO 4304 genome sequencing consortium"/>
            <person name="Kazuki M."/>
            <person name="Futagami T."/>
        </authorList>
    </citation>
    <scope>NUCLEOTIDE SEQUENCE</scope>
    <source>
        <strain evidence="2">IFO 4308</strain>
    </source>
</reference>
<feature type="region of interest" description="Disordered" evidence="1">
    <location>
        <begin position="78"/>
        <end position="135"/>
    </location>
</feature>
<evidence type="ECO:0000313" key="2">
    <source>
        <dbReference type="EMBL" id="BCR95999.1"/>
    </source>
</evidence>
<evidence type="ECO:0000313" key="3">
    <source>
        <dbReference type="Proteomes" id="UP000661280"/>
    </source>
</evidence>
<dbReference type="GeneID" id="64957324"/>
<dbReference type="EMBL" id="AP024426">
    <property type="protein sequence ID" value="BCR95999.1"/>
    <property type="molecule type" value="Genomic_DNA"/>
</dbReference>
<keyword evidence="3" id="KW-1185">Reference proteome</keyword>
<dbReference type="Proteomes" id="UP000661280">
    <property type="component" value="Chromosome 2"/>
</dbReference>
<dbReference type="OrthoDB" id="4199007at2759"/>
<feature type="compositionally biased region" description="Acidic residues" evidence="1">
    <location>
        <begin position="97"/>
        <end position="114"/>
    </location>
</feature>
<dbReference type="AlphaFoldDB" id="A0A7R7W445"/>
<gene>
    <name evidence="2" type="ORF">AKAW2_20939A</name>
</gene>
<protein>
    <submittedName>
        <fullName evidence="2">Uncharacterized protein</fullName>
    </submittedName>
</protein>
<dbReference type="KEGG" id="aluc:AKAW2_20939A"/>
<organism evidence="2 3">
    <name type="scientific">Aspergillus kawachii</name>
    <name type="common">White koji mold</name>
    <name type="synonym">Aspergillus awamori var. kawachi</name>
    <dbReference type="NCBI Taxonomy" id="1069201"/>
    <lineage>
        <taxon>Eukaryota</taxon>
        <taxon>Fungi</taxon>
        <taxon>Dikarya</taxon>
        <taxon>Ascomycota</taxon>
        <taxon>Pezizomycotina</taxon>
        <taxon>Eurotiomycetes</taxon>
        <taxon>Eurotiomycetidae</taxon>
        <taxon>Eurotiales</taxon>
        <taxon>Aspergillaceae</taxon>
        <taxon>Aspergillus</taxon>
        <taxon>Aspergillus subgen. Circumdati</taxon>
    </lineage>
</organism>
<sequence length="372" mass="41423">MASTKMSPQNMNKKSWESLSSTFSQLEVSISHDSCYASDEVSVVSTKQTTSNTSGVSGPVTATEPSLGSFLKPILKRPYSEIEEDEESESGYASENSEYDYDAIFEDSDDDDDDMYHVSGWDDASDIMSDSCDEDDAESLDGSFISFGPMVRFDTNIRYIDAPDSLDDDEDSEAELTGHELMERALASGTLRFKESVDELDVNDIEDDELSSTLESIKQLPEEHTSDIVDLDKRLFLAYMNGINGIRDLEYKARLRKQANDFYIGRLDSPYLDLDSASGTYFDNVLNHVIGLFRNIVAKEDFGELANLVNEEGASDRPSRAGRSHNKDLLAKIENLLSERLACDTNVGPDELSFFTSGVAYALENWNGFLVH</sequence>
<dbReference type="RefSeq" id="XP_041539765.1">
    <property type="nucleotide sequence ID" value="XM_041685708.1"/>
</dbReference>
<name>A0A7R7W445_ASPKA</name>